<accession>A0A7K1GJI7</accession>
<reference evidence="2 3" key="1">
    <citation type="journal article" date="2006" name="Int. J. Syst. Evol. Microbiol.">
        <title>Myroides pelagicus sp. nov., isolated from seawater in Thailand.</title>
        <authorList>
            <person name="Yoon J."/>
            <person name="Maneerat S."/>
            <person name="Kawai F."/>
            <person name="Yokota A."/>
        </authorList>
    </citation>
    <scope>NUCLEOTIDE SEQUENCE [LARGE SCALE GENOMIC DNA]</scope>
    <source>
        <strain evidence="2 3">SM1T</strain>
    </source>
</reference>
<dbReference type="Pfam" id="PF07920">
    <property type="entry name" value="DUF1684"/>
    <property type="match status" value="1"/>
</dbReference>
<dbReference type="InterPro" id="IPR012467">
    <property type="entry name" value="DUF1684"/>
</dbReference>
<protein>
    <submittedName>
        <fullName evidence="2">DUF1684 domain-containing protein</fullName>
    </submittedName>
</protein>
<feature type="chain" id="PRO_5029576723" evidence="1">
    <location>
        <begin position="21"/>
        <end position="199"/>
    </location>
</feature>
<dbReference type="PANTHER" id="PTHR41913:SF1">
    <property type="entry name" value="DUF1684 DOMAIN-CONTAINING PROTEIN"/>
    <property type="match status" value="1"/>
</dbReference>
<evidence type="ECO:0000313" key="3">
    <source>
        <dbReference type="Proteomes" id="UP000488936"/>
    </source>
</evidence>
<dbReference type="EMBL" id="WMJY01000005">
    <property type="protein sequence ID" value="MTH28976.1"/>
    <property type="molecule type" value="Genomic_DNA"/>
</dbReference>
<keyword evidence="1" id="KW-0732">Signal</keyword>
<sequence length="199" mass="22531">MKRIFLLAVLGLTLNSCSEATEIDKAKDFQKEQNKFFADSNTSPLVKDALKSFDGLDFFPIDEAYIVIGTLKRTPDEKPFEMPTTTHQKHLYVKYANVTFTLEGRTHTVELYKSLKDLKGTTSQLFLPFSDLSSGGSTYGGGRYLDLEIPEGDQITLNFNKAYNPYCAYNPKYSCPIPPDQNFIKADIQAGEKTYQYTR</sequence>
<dbReference type="OrthoDB" id="5493262at2"/>
<evidence type="ECO:0000313" key="2">
    <source>
        <dbReference type="EMBL" id="MTH28976.1"/>
    </source>
</evidence>
<gene>
    <name evidence="2" type="ORF">GJV77_03465</name>
</gene>
<proteinExistence type="predicted"/>
<evidence type="ECO:0000256" key="1">
    <source>
        <dbReference type="SAM" id="SignalP"/>
    </source>
</evidence>
<organism evidence="2 3">
    <name type="scientific">Myroides pelagicus</name>
    <dbReference type="NCBI Taxonomy" id="270914"/>
    <lineage>
        <taxon>Bacteria</taxon>
        <taxon>Pseudomonadati</taxon>
        <taxon>Bacteroidota</taxon>
        <taxon>Flavobacteriia</taxon>
        <taxon>Flavobacteriales</taxon>
        <taxon>Flavobacteriaceae</taxon>
        <taxon>Myroides</taxon>
    </lineage>
</organism>
<name>A0A7K1GJI7_9FLAO</name>
<comment type="caution">
    <text evidence="2">The sequence shown here is derived from an EMBL/GenBank/DDBJ whole genome shotgun (WGS) entry which is preliminary data.</text>
</comment>
<dbReference type="PANTHER" id="PTHR41913">
    <property type="entry name" value="DUF1684 DOMAIN-CONTAINING PROTEIN"/>
    <property type="match status" value="1"/>
</dbReference>
<feature type="signal peptide" evidence="1">
    <location>
        <begin position="1"/>
        <end position="20"/>
    </location>
</feature>
<dbReference type="RefSeq" id="WP_155034960.1">
    <property type="nucleotide sequence ID" value="NZ_JAYMMG010000003.1"/>
</dbReference>
<dbReference type="Proteomes" id="UP000488936">
    <property type="component" value="Unassembled WGS sequence"/>
</dbReference>
<dbReference type="AlphaFoldDB" id="A0A7K1GJI7"/>
<keyword evidence="3" id="KW-1185">Reference proteome</keyword>